<reference evidence="9 10" key="1">
    <citation type="submission" date="2022-10" db="EMBL/GenBank/DDBJ databases">
        <title>Comparative genomics and taxonomic characterization of three novel marine species of genus Reichenbachiella exhibiting antioxidant and polysaccharide degradation activities.</title>
        <authorList>
            <person name="Muhammad N."/>
            <person name="Lee Y.-J."/>
            <person name="Ko J."/>
            <person name="Kim S.-G."/>
        </authorList>
    </citation>
    <scope>NUCLEOTIDE SEQUENCE [LARGE SCALE GENOMIC DNA]</scope>
    <source>
        <strain evidence="9 10">ABR2-5</strain>
    </source>
</reference>
<evidence type="ECO:0000256" key="6">
    <source>
        <dbReference type="ARBA" id="ARBA00023136"/>
    </source>
</evidence>
<dbReference type="Proteomes" id="UP001300692">
    <property type="component" value="Unassembled WGS sequence"/>
</dbReference>
<evidence type="ECO:0000256" key="1">
    <source>
        <dbReference type="ARBA" id="ARBA00004141"/>
    </source>
</evidence>
<organism evidence="9 10">
    <name type="scientific">Reichenbachiella ulvae</name>
    <dbReference type="NCBI Taxonomy" id="2980104"/>
    <lineage>
        <taxon>Bacteria</taxon>
        <taxon>Pseudomonadati</taxon>
        <taxon>Bacteroidota</taxon>
        <taxon>Cytophagia</taxon>
        <taxon>Cytophagales</taxon>
        <taxon>Reichenbachiellaceae</taxon>
        <taxon>Reichenbachiella</taxon>
    </lineage>
</organism>
<dbReference type="HAMAP" id="MF_01394">
    <property type="entry name" value="NDH1_NuoA"/>
    <property type="match status" value="1"/>
</dbReference>
<comment type="function">
    <text evidence="7">NDH-1 shuttles electrons from NADH, via FMN and iron-sulfur (Fe-S) centers, to quinones in the respiratory chain. The immediate electron acceptor for the enzyme in this species is believed to be a menaquinone. Couples the redox reaction to proton translocation (for every two electrons transferred, four hydrogen ions are translocated across the cytoplasmic membrane), and thus conserves the redox energy in a proton gradient.</text>
</comment>
<keyword evidence="4 7" id="KW-0812">Transmembrane</keyword>
<dbReference type="InterPro" id="IPR023043">
    <property type="entry name" value="NAD(P)H_OxRDtase_bac/plastid"/>
</dbReference>
<gene>
    <name evidence="7" type="primary">nuoA</name>
    <name evidence="9" type="ORF">N7U62_19900</name>
</gene>
<evidence type="ECO:0000256" key="2">
    <source>
        <dbReference type="ARBA" id="ARBA00008472"/>
    </source>
</evidence>
<feature type="transmembrane region" description="Helical" evidence="7">
    <location>
        <begin position="61"/>
        <end position="86"/>
    </location>
</feature>
<dbReference type="InterPro" id="IPR000440">
    <property type="entry name" value="NADH_UbQ/plastoQ_OxRdtase_su3"/>
</dbReference>
<dbReference type="PANTHER" id="PTHR11058">
    <property type="entry name" value="NADH-UBIQUINONE OXIDOREDUCTASE CHAIN 3"/>
    <property type="match status" value="1"/>
</dbReference>
<keyword evidence="6 7" id="KW-0472">Membrane</keyword>
<evidence type="ECO:0000256" key="4">
    <source>
        <dbReference type="ARBA" id="ARBA00022692"/>
    </source>
</evidence>
<feature type="transmembrane region" description="Helical" evidence="7">
    <location>
        <begin position="98"/>
        <end position="121"/>
    </location>
</feature>
<feature type="transmembrane region" description="Helical" evidence="7">
    <location>
        <begin position="6"/>
        <end position="30"/>
    </location>
</feature>
<evidence type="ECO:0000256" key="5">
    <source>
        <dbReference type="ARBA" id="ARBA00022989"/>
    </source>
</evidence>
<sequence>MEPSNYQIILLFAVGGFFAIMGALVTGRLLRPSRPNEEKLTTYECGEDPTGSAWGKFNIRFYVVALIFVLFETELLFLFPWAIVFSDEGLNTLTEGKWGILAFVEMSLFIIVLAFGLVYVWSKGFLEWEKPDVNTRDFQSKVPDNLYDQLNTKYSSNQ</sequence>
<evidence type="ECO:0000313" key="9">
    <source>
        <dbReference type="EMBL" id="MCV9388951.1"/>
    </source>
</evidence>
<comment type="caution">
    <text evidence="9">The sequence shown here is derived from an EMBL/GenBank/DDBJ whole genome shotgun (WGS) entry which is preliminary data.</text>
</comment>
<dbReference type="EC" id="7.1.1.-" evidence="7"/>
<comment type="subunit">
    <text evidence="7">NDH-1 is composed of 14 different subunits. Subunits NuoA, H, J, K, L, M, N constitute the membrane sector of the complex.</text>
</comment>
<name>A0ABT3CZF2_9BACT</name>
<keyword evidence="3 7" id="KW-0813">Transport</keyword>
<dbReference type="Gene3D" id="1.20.58.1610">
    <property type="entry name" value="NADH:ubiquinone/plastoquinone oxidoreductase, chain 3"/>
    <property type="match status" value="1"/>
</dbReference>
<accession>A0ABT3CZF2</accession>
<keyword evidence="7 8" id="KW-0874">Quinone</keyword>
<evidence type="ECO:0000256" key="8">
    <source>
        <dbReference type="RuleBase" id="RU003639"/>
    </source>
</evidence>
<evidence type="ECO:0000256" key="3">
    <source>
        <dbReference type="ARBA" id="ARBA00022448"/>
    </source>
</evidence>
<evidence type="ECO:0000256" key="7">
    <source>
        <dbReference type="HAMAP-Rule" id="MF_01394"/>
    </source>
</evidence>
<protein>
    <recommendedName>
        <fullName evidence="7">NADH-quinone oxidoreductase subunit A</fullName>
        <ecNumber evidence="7">7.1.1.-</ecNumber>
    </recommendedName>
    <alternativeName>
        <fullName evidence="7">NADH dehydrogenase I subunit A</fullName>
    </alternativeName>
    <alternativeName>
        <fullName evidence="7">NDH-1 subunit A</fullName>
    </alternativeName>
    <alternativeName>
        <fullName evidence="7">NUO1</fullName>
    </alternativeName>
</protein>
<dbReference type="RefSeq" id="WP_264139849.1">
    <property type="nucleotide sequence ID" value="NZ_JAOYOD010000001.1"/>
</dbReference>
<dbReference type="InterPro" id="IPR038430">
    <property type="entry name" value="NDAH_ubi_oxred_su3_sf"/>
</dbReference>
<keyword evidence="10" id="KW-1185">Reference proteome</keyword>
<proteinExistence type="inferred from homology"/>
<dbReference type="EMBL" id="JAOYOD010000001">
    <property type="protein sequence ID" value="MCV9388951.1"/>
    <property type="molecule type" value="Genomic_DNA"/>
</dbReference>
<comment type="catalytic activity">
    <reaction evidence="7 8">
        <text>a quinone + NADH + 5 H(+)(in) = a quinol + NAD(+) + 4 H(+)(out)</text>
        <dbReference type="Rhea" id="RHEA:57888"/>
        <dbReference type="ChEBI" id="CHEBI:15378"/>
        <dbReference type="ChEBI" id="CHEBI:24646"/>
        <dbReference type="ChEBI" id="CHEBI:57540"/>
        <dbReference type="ChEBI" id="CHEBI:57945"/>
        <dbReference type="ChEBI" id="CHEBI:132124"/>
    </reaction>
</comment>
<keyword evidence="7 8" id="KW-0520">NAD</keyword>
<keyword evidence="7" id="KW-1003">Cell membrane</keyword>
<dbReference type="PANTHER" id="PTHR11058:SF9">
    <property type="entry name" value="NADH-UBIQUINONE OXIDOREDUCTASE CHAIN 3"/>
    <property type="match status" value="1"/>
</dbReference>
<comment type="subcellular location">
    <subcellularLocation>
        <location evidence="7 8">Cell membrane</location>
        <topology evidence="7 8">Multi-pass membrane protein</topology>
    </subcellularLocation>
    <subcellularLocation>
        <location evidence="1">Membrane</location>
        <topology evidence="1">Multi-pass membrane protein</topology>
    </subcellularLocation>
</comment>
<comment type="similarity">
    <text evidence="2 7 8">Belongs to the complex I subunit 3 family.</text>
</comment>
<keyword evidence="7" id="KW-1278">Translocase</keyword>
<dbReference type="Pfam" id="PF00507">
    <property type="entry name" value="Oxidored_q4"/>
    <property type="match status" value="1"/>
</dbReference>
<keyword evidence="5 7" id="KW-1133">Transmembrane helix</keyword>
<evidence type="ECO:0000313" key="10">
    <source>
        <dbReference type="Proteomes" id="UP001300692"/>
    </source>
</evidence>